<feature type="compositionally biased region" description="Acidic residues" evidence="5">
    <location>
        <begin position="68"/>
        <end position="84"/>
    </location>
</feature>
<evidence type="ECO:0000256" key="2">
    <source>
        <dbReference type="ARBA" id="ARBA00009087"/>
    </source>
</evidence>
<evidence type="ECO:0000256" key="3">
    <source>
        <dbReference type="ARBA" id="ARBA00023054"/>
    </source>
</evidence>
<gene>
    <name evidence="8" type="ORF">pdam_00005273</name>
</gene>
<evidence type="ECO:0000259" key="6">
    <source>
        <dbReference type="Pfam" id="PF08159"/>
    </source>
</evidence>
<feature type="compositionally biased region" description="Basic and acidic residues" evidence="5">
    <location>
        <begin position="118"/>
        <end position="132"/>
    </location>
</feature>
<feature type="region of interest" description="Disordered" evidence="5">
    <location>
        <begin position="557"/>
        <end position="588"/>
    </location>
</feature>
<keyword evidence="3" id="KW-0175">Coiled coil</keyword>
<name>A0A3M6TS50_POCDA</name>
<feature type="compositionally biased region" description="Acidic residues" evidence="5">
    <location>
        <begin position="175"/>
        <end position="195"/>
    </location>
</feature>
<keyword evidence="4" id="KW-0539">Nucleus</keyword>
<evidence type="ECO:0000313" key="9">
    <source>
        <dbReference type="Proteomes" id="UP000275408"/>
    </source>
</evidence>
<sequence length="612" mass="71271">MEADQRFARVTQDPRFKKISRKEKKLKIDGRFQGMFTDTSFTTKYFVDKRGSKVKKTSKEDLHKFYEISDESDKEDDEKDLDEEIEKKGVKMPKDKNKMKRREKEELKPKQKRKKIKEKLQKFHSSNEENAEKSILNVKKIKSKEKCKDDANDDDDDEGVSSDNEEIDISRGEGDIESSSDEEDEDIPEIEAIQDDVEHPWGEMGVSTKTTEDATRRLASCLTPSNPEKIYPSEYGLEQMAKEECEGPVELKDDISDNEEAEDSKNREGSAFSTEKLRQYQLNRLRYFYAVVECNSKETAEVLYDECDGTEFELSGNLLDLRYIPDDMEFDQKPHSVATELPPVGMYTAPEFCTTALHQTNVKLTWDETDLGRQRATMRKFTKEDILEMDFNAYLASSSDEDEPEKNENVRDSDESDDIPSDVDLSDPFFSQELGTDIKSKKTPDKVSNEKGKKKRKRKAEETEEETKAKAELELLLMDEKDDRQHFSLKGIMEKEKKSKKKRKRKAKDEEIVEDNFNVDLKDSRFDALFTSHHFAVDPSDPQYRKTKAMETILVERQKRRENSEVENAHPRQEKGDQRLRKDPSLSLLVKSVKSKTGQFYEQKRKKKLKHK</sequence>
<dbReference type="Pfam" id="PF25121">
    <property type="entry name" value="RRM_ESF1"/>
    <property type="match status" value="1"/>
</dbReference>
<dbReference type="PANTHER" id="PTHR12202:SF0">
    <property type="entry name" value="ESF1 HOMOLOG"/>
    <property type="match status" value="1"/>
</dbReference>
<dbReference type="STRING" id="46731.A0A3M6TS50"/>
<dbReference type="PANTHER" id="PTHR12202">
    <property type="entry name" value="ESF1 HOMOLOG"/>
    <property type="match status" value="1"/>
</dbReference>
<feature type="compositionally biased region" description="Acidic residues" evidence="5">
    <location>
        <begin position="151"/>
        <end position="167"/>
    </location>
</feature>
<comment type="similarity">
    <text evidence="2">Belongs to the ESF1 family.</text>
</comment>
<evidence type="ECO:0000313" key="8">
    <source>
        <dbReference type="EMBL" id="RMX44222.1"/>
    </source>
</evidence>
<protein>
    <submittedName>
        <fullName evidence="8">Uncharacterized protein</fullName>
    </submittedName>
</protein>
<feature type="compositionally biased region" description="Basic and acidic residues" evidence="5">
    <location>
        <begin position="557"/>
        <end position="584"/>
    </location>
</feature>
<dbReference type="InterPro" id="IPR012580">
    <property type="entry name" value="NUC153"/>
</dbReference>
<evidence type="ECO:0000259" key="7">
    <source>
        <dbReference type="Pfam" id="PF25121"/>
    </source>
</evidence>
<feature type="domain" description="NUC153" evidence="6">
    <location>
        <begin position="523"/>
        <end position="551"/>
    </location>
</feature>
<feature type="domain" description="ESF1 RRM" evidence="7">
    <location>
        <begin position="229"/>
        <end position="339"/>
    </location>
</feature>
<dbReference type="GO" id="GO:0003723">
    <property type="term" value="F:RNA binding"/>
    <property type="evidence" value="ECO:0007669"/>
    <property type="project" value="TreeGrafter"/>
</dbReference>
<proteinExistence type="inferred from homology"/>
<evidence type="ECO:0000256" key="5">
    <source>
        <dbReference type="SAM" id="MobiDB-lite"/>
    </source>
</evidence>
<feature type="compositionally biased region" description="Acidic residues" evidence="5">
    <location>
        <begin position="414"/>
        <end position="425"/>
    </location>
</feature>
<dbReference type="Proteomes" id="UP000275408">
    <property type="component" value="Unassembled WGS sequence"/>
</dbReference>
<feature type="compositionally biased region" description="Basic and acidic residues" evidence="5">
    <location>
        <begin position="85"/>
        <end position="109"/>
    </location>
</feature>
<feature type="compositionally biased region" description="Basic and acidic residues" evidence="5">
    <location>
        <begin position="436"/>
        <end position="451"/>
    </location>
</feature>
<dbReference type="AlphaFoldDB" id="A0A3M6TS50"/>
<feature type="compositionally biased region" description="Basic and acidic residues" evidence="5">
    <location>
        <begin position="484"/>
        <end position="497"/>
    </location>
</feature>
<accession>A0A3M6TS50</accession>
<evidence type="ECO:0000256" key="4">
    <source>
        <dbReference type="ARBA" id="ARBA00023242"/>
    </source>
</evidence>
<reference evidence="8 9" key="1">
    <citation type="journal article" date="2018" name="Sci. Rep.">
        <title>Comparative analysis of the Pocillopora damicornis genome highlights role of immune system in coral evolution.</title>
        <authorList>
            <person name="Cunning R."/>
            <person name="Bay R.A."/>
            <person name="Gillette P."/>
            <person name="Baker A.C."/>
            <person name="Traylor-Knowles N."/>
        </authorList>
    </citation>
    <scope>NUCLEOTIDE SEQUENCE [LARGE SCALE GENOMIC DNA]</scope>
    <source>
        <strain evidence="8">RSMAS</strain>
        <tissue evidence="8">Whole animal</tissue>
    </source>
</reference>
<dbReference type="EMBL" id="RCHS01003045">
    <property type="protein sequence ID" value="RMX44222.1"/>
    <property type="molecule type" value="Genomic_DNA"/>
</dbReference>
<dbReference type="Pfam" id="PF08159">
    <property type="entry name" value="NUC153"/>
    <property type="match status" value="1"/>
</dbReference>
<dbReference type="GO" id="GO:0006364">
    <property type="term" value="P:rRNA processing"/>
    <property type="evidence" value="ECO:0007669"/>
    <property type="project" value="InterPro"/>
</dbReference>
<feature type="region of interest" description="Disordered" evidence="5">
    <location>
        <begin position="67"/>
        <end position="213"/>
    </location>
</feature>
<feature type="region of interest" description="Disordered" evidence="5">
    <location>
        <begin position="484"/>
        <end position="509"/>
    </location>
</feature>
<dbReference type="InterPro" id="IPR056750">
    <property type="entry name" value="RRM_ESF1"/>
</dbReference>
<keyword evidence="9" id="KW-1185">Reference proteome</keyword>
<evidence type="ECO:0000256" key="1">
    <source>
        <dbReference type="ARBA" id="ARBA00004604"/>
    </source>
</evidence>
<comment type="subcellular location">
    <subcellularLocation>
        <location evidence="1">Nucleus</location>
        <location evidence="1">Nucleolus</location>
    </subcellularLocation>
</comment>
<comment type="caution">
    <text evidence="8">The sequence shown here is derived from an EMBL/GenBank/DDBJ whole genome shotgun (WGS) entry which is preliminary data.</text>
</comment>
<organism evidence="8 9">
    <name type="scientific">Pocillopora damicornis</name>
    <name type="common">Cauliflower coral</name>
    <name type="synonym">Millepora damicornis</name>
    <dbReference type="NCBI Taxonomy" id="46731"/>
    <lineage>
        <taxon>Eukaryota</taxon>
        <taxon>Metazoa</taxon>
        <taxon>Cnidaria</taxon>
        <taxon>Anthozoa</taxon>
        <taxon>Hexacorallia</taxon>
        <taxon>Scleractinia</taxon>
        <taxon>Astrocoeniina</taxon>
        <taxon>Pocilloporidae</taxon>
        <taxon>Pocillopora</taxon>
    </lineage>
</organism>
<dbReference type="OrthoDB" id="431825at2759"/>
<dbReference type="GO" id="GO:0005730">
    <property type="term" value="C:nucleolus"/>
    <property type="evidence" value="ECO:0007669"/>
    <property type="project" value="UniProtKB-SubCell"/>
</dbReference>
<feature type="region of interest" description="Disordered" evidence="5">
    <location>
        <begin position="395"/>
        <end position="469"/>
    </location>
</feature>
<dbReference type="InterPro" id="IPR039754">
    <property type="entry name" value="Esf1"/>
</dbReference>